<dbReference type="PANTHER" id="PTHR43752">
    <property type="entry name" value="BNR/ASP-BOX REPEAT FAMILY PROTEIN"/>
    <property type="match status" value="1"/>
</dbReference>
<dbReference type="PANTHER" id="PTHR43752:SF2">
    <property type="entry name" value="BNR_ASP-BOX REPEAT FAMILY PROTEIN"/>
    <property type="match status" value="1"/>
</dbReference>
<evidence type="ECO:0000313" key="3">
    <source>
        <dbReference type="Proteomes" id="UP000307943"/>
    </source>
</evidence>
<evidence type="ECO:0000313" key="2">
    <source>
        <dbReference type="EMBL" id="TNJ64941.1"/>
    </source>
</evidence>
<dbReference type="AlphaFoldDB" id="A0A5C4T7H0"/>
<dbReference type="CDD" id="cd15482">
    <property type="entry name" value="Sialidase_non-viral"/>
    <property type="match status" value="1"/>
</dbReference>
<proteinExistence type="predicted"/>
<keyword evidence="3" id="KW-1185">Reference proteome</keyword>
<name>A0A5C4T7H0_9BACL</name>
<dbReference type="InterPro" id="IPR036278">
    <property type="entry name" value="Sialidase_sf"/>
</dbReference>
<sequence>MEKKGKIVLDLGPSVENPRNSEGAFIDLKDGRIMFVYSRFIGQSNADDAPSCITCRYSSDGGDTWSDDTIIAKAEEHEAHNIMSVSLQRMMNGDIGLFYFVRKARNNGRLHLRRSGDEGITWSEARCCIPGLGYYVTNNDRVVRLTGGRLIIPTSFHKMAGEVADYNVPNYKNDSRGIAHYFLSDDDGLTWREAQSFCALHAPHSKTGLQEPGVIELGNGVLWSWARTDMGFQYEMFSMDQGETWSQAVPSQFSSPRSPLSMKRMPHNGHLLAVWNPIPNYQSRVIGKKTGGRTPLIGSVSADDGRTWGAFFYLETEEDRGGYCYTAIHFVGDAVMLAYCAGVPEDGSLLARLRIRKVRLSEIAIP</sequence>
<dbReference type="EMBL" id="VDCQ01000024">
    <property type="protein sequence ID" value="TNJ64941.1"/>
    <property type="molecule type" value="Genomic_DNA"/>
</dbReference>
<reference evidence="2 3" key="1">
    <citation type="submission" date="2019-05" db="EMBL/GenBank/DDBJ databases">
        <title>We sequenced the genome of Paenibacillus hemerocallicola KCTC 33185 for further insight into its adaptation and study the phylogeny of Paenibacillus.</title>
        <authorList>
            <person name="Narsing Rao M.P."/>
        </authorList>
    </citation>
    <scope>NUCLEOTIDE SEQUENCE [LARGE SCALE GENOMIC DNA]</scope>
    <source>
        <strain evidence="2 3">KCTC 33185</strain>
    </source>
</reference>
<organism evidence="2 3">
    <name type="scientific">Paenibacillus hemerocallicola</name>
    <dbReference type="NCBI Taxonomy" id="1172614"/>
    <lineage>
        <taxon>Bacteria</taxon>
        <taxon>Bacillati</taxon>
        <taxon>Bacillota</taxon>
        <taxon>Bacilli</taxon>
        <taxon>Bacillales</taxon>
        <taxon>Paenibacillaceae</taxon>
        <taxon>Paenibacillus</taxon>
    </lineage>
</organism>
<evidence type="ECO:0000259" key="1">
    <source>
        <dbReference type="Pfam" id="PF13088"/>
    </source>
</evidence>
<comment type="caution">
    <text evidence="2">The sequence shown here is derived from an EMBL/GenBank/DDBJ whole genome shotgun (WGS) entry which is preliminary data.</text>
</comment>
<dbReference type="OrthoDB" id="240763at2"/>
<feature type="domain" description="Sialidase" evidence="1">
    <location>
        <begin position="56"/>
        <end position="330"/>
    </location>
</feature>
<protein>
    <submittedName>
        <fullName evidence="2">Exo-alpha-sialidase</fullName>
    </submittedName>
</protein>
<gene>
    <name evidence="2" type="ORF">FE784_18090</name>
</gene>
<dbReference type="SUPFAM" id="SSF50939">
    <property type="entry name" value="Sialidases"/>
    <property type="match status" value="1"/>
</dbReference>
<dbReference type="Gene3D" id="2.120.10.10">
    <property type="match status" value="1"/>
</dbReference>
<dbReference type="Pfam" id="PF13088">
    <property type="entry name" value="BNR_2"/>
    <property type="match status" value="1"/>
</dbReference>
<dbReference type="RefSeq" id="WP_139603635.1">
    <property type="nucleotide sequence ID" value="NZ_VDCQ01000024.1"/>
</dbReference>
<dbReference type="Proteomes" id="UP000307943">
    <property type="component" value="Unassembled WGS sequence"/>
</dbReference>
<accession>A0A5C4T7H0</accession>
<dbReference type="InterPro" id="IPR011040">
    <property type="entry name" value="Sialidase"/>
</dbReference>